<evidence type="ECO:0000313" key="4">
    <source>
        <dbReference type="Proteomes" id="UP000007875"/>
    </source>
</evidence>
<reference evidence="3" key="3">
    <citation type="submission" date="2025-09" db="UniProtKB">
        <authorList>
            <consortium name="Ensembl"/>
        </authorList>
    </citation>
    <scope>IDENTIFICATION</scope>
</reference>
<feature type="region of interest" description="Disordered" evidence="1">
    <location>
        <begin position="64"/>
        <end position="134"/>
    </location>
</feature>
<sequence>MAQYSAKMKNINTSILPLEVRAKLAELDIEISEGDITQKGYEKKRYRLLEPYLQQLQIGAAVNSAADRNRAQLRHSKPPRNQQEQTRIPANRKKQTKVQMSRHRHSRRDDRYRSDAHTEAVQAALAQHKSKRIP</sequence>
<reference evidence="4" key="1">
    <citation type="submission" date="2003-08" db="EMBL/GenBank/DDBJ databases">
        <authorList>
            <person name="Birren B."/>
            <person name="Nusbaum C."/>
            <person name="Abebe A."/>
            <person name="Abouelleil A."/>
            <person name="Adekoya E."/>
            <person name="Ait-zahra M."/>
            <person name="Allen N."/>
            <person name="Allen T."/>
            <person name="An P."/>
            <person name="Anderson M."/>
            <person name="Anderson S."/>
            <person name="Arachchi H."/>
            <person name="Armbruster J."/>
            <person name="Bachantsang P."/>
            <person name="Baldwin J."/>
            <person name="Barry A."/>
            <person name="Bayul T."/>
            <person name="Blitshsteyn B."/>
            <person name="Bloom T."/>
            <person name="Blye J."/>
            <person name="Boguslavskiy L."/>
            <person name="Borowsky M."/>
            <person name="Boukhgalter B."/>
            <person name="Brunache A."/>
            <person name="Butler J."/>
            <person name="Calixte N."/>
            <person name="Calvo S."/>
            <person name="Camarata J."/>
            <person name="Campo K."/>
            <person name="Chang J."/>
            <person name="Cheshatsang Y."/>
            <person name="Citroen M."/>
            <person name="Collymore A."/>
            <person name="Considine T."/>
            <person name="Cook A."/>
            <person name="Cooke P."/>
            <person name="Corum B."/>
            <person name="Cuomo C."/>
            <person name="David R."/>
            <person name="Dawoe T."/>
            <person name="Degray S."/>
            <person name="Dodge S."/>
            <person name="Dooley K."/>
            <person name="Dorje P."/>
            <person name="Dorjee K."/>
            <person name="Dorris L."/>
            <person name="Duffey N."/>
            <person name="Dupes A."/>
            <person name="Elkins T."/>
            <person name="Engels R."/>
            <person name="Erickson J."/>
            <person name="Farina A."/>
            <person name="Faro S."/>
            <person name="Ferreira P."/>
            <person name="Fischer H."/>
            <person name="Fitzgerald M."/>
            <person name="Foley K."/>
            <person name="Gage D."/>
            <person name="Galagan J."/>
            <person name="Gearin G."/>
            <person name="Gnerre S."/>
            <person name="Gnirke A."/>
            <person name="Goyette A."/>
            <person name="Graham J."/>
            <person name="Grandbois E."/>
            <person name="Gyaltsen K."/>
            <person name="Hafez N."/>
            <person name="Hagopian D."/>
            <person name="Hagos B."/>
            <person name="Hall J."/>
            <person name="Hatcher B."/>
            <person name="Heller A."/>
            <person name="Higgins H."/>
            <person name="Honan T."/>
            <person name="Horn A."/>
            <person name="Houde N."/>
            <person name="Hughes L."/>
            <person name="Hulme W."/>
            <person name="Husby E."/>
            <person name="Iliev I."/>
            <person name="Jaffe D."/>
            <person name="Jones C."/>
            <person name="Kamal M."/>
            <person name="Kamat A."/>
            <person name="Kamvysselis M."/>
            <person name="Karlsson E."/>
            <person name="Kells C."/>
            <person name="Kieu A."/>
            <person name="Kisner P."/>
            <person name="Kodira C."/>
            <person name="Kulbokas E."/>
            <person name="Labutti K."/>
            <person name="Lama D."/>
            <person name="Landers T."/>
            <person name="Leger J."/>
            <person name="Levine S."/>
            <person name="Lewis D."/>
            <person name="Lewis T."/>
            <person name="Lindblad-toh K."/>
            <person name="Liu X."/>
            <person name="Lokyitsang T."/>
            <person name="Lokyitsang Y."/>
            <person name="Lucien O."/>
            <person name="Lui A."/>
            <person name="Ma L.J."/>
            <person name="Mabbitt R."/>
            <person name="Macdonald J."/>
            <person name="Maclean C."/>
            <person name="Major J."/>
            <person name="Manning J."/>
            <person name="Marabella R."/>
            <person name="Maru K."/>
            <person name="Matthews C."/>
            <person name="Mauceli E."/>
            <person name="Mccarthy M."/>
            <person name="Mcdonough S."/>
            <person name="Mcghee T."/>
            <person name="Meldrim J."/>
            <person name="Meneus L."/>
            <person name="Mesirov J."/>
            <person name="Mihalev A."/>
            <person name="Mihova T."/>
            <person name="Mikkelsen T."/>
            <person name="Mlenga V."/>
            <person name="Moru K."/>
            <person name="Mozes J."/>
            <person name="Mulrain L."/>
            <person name="Munson G."/>
            <person name="Naylor J."/>
            <person name="Newes C."/>
            <person name="Nguyen C."/>
            <person name="Nguyen N."/>
            <person name="Nguyen T."/>
            <person name="Nicol R."/>
            <person name="Nielsen C."/>
            <person name="Nizzari M."/>
            <person name="Norbu C."/>
            <person name="Norbu N."/>
            <person name="O'donnell P."/>
            <person name="Okoawo O."/>
            <person name="O'leary S."/>
            <person name="Omotosho B."/>
            <person name="O'neill K."/>
            <person name="Osman S."/>
            <person name="Parker S."/>
            <person name="Perrin D."/>
            <person name="Phunkhang P."/>
            <person name="Piqani B."/>
            <person name="Purcell S."/>
            <person name="Rachupka T."/>
            <person name="Ramasamy U."/>
            <person name="Rameau R."/>
            <person name="Ray V."/>
            <person name="Raymond C."/>
            <person name="Retta R."/>
            <person name="Richardson S."/>
            <person name="Rise C."/>
            <person name="Rodriguez J."/>
            <person name="Rogers J."/>
            <person name="Rogov P."/>
            <person name="Rutman M."/>
            <person name="Schupbach R."/>
            <person name="Seaman C."/>
            <person name="Settipalli S."/>
            <person name="Sharpe T."/>
            <person name="Sheridan J."/>
            <person name="Sherpa N."/>
            <person name="Shi J."/>
            <person name="Smirnov S."/>
            <person name="Smith C."/>
            <person name="Sougnez C."/>
            <person name="Spencer B."/>
            <person name="Stalker J."/>
            <person name="Stange-thomann N."/>
            <person name="Stavropoulos S."/>
            <person name="Stetson K."/>
            <person name="Stone C."/>
            <person name="Stone S."/>
            <person name="Stubbs M."/>
            <person name="Talamas J."/>
            <person name="Tchuinga P."/>
            <person name="Tenzing P."/>
            <person name="Tesfaye S."/>
            <person name="Theodore J."/>
            <person name="Thoulutsang Y."/>
            <person name="Topham K."/>
            <person name="Towey S."/>
            <person name="Tsamla T."/>
            <person name="Tsomo N."/>
            <person name="Vallee D."/>
            <person name="Vassiliev H."/>
            <person name="Venkataraman V."/>
            <person name="Vinson J."/>
            <person name="Vo A."/>
            <person name="Wade C."/>
            <person name="Wang S."/>
            <person name="Wangchuk T."/>
            <person name="Wangdi T."/>
            <person name="Whittaker C."/>
            <person name="Wilkinson J."/>
            <person name="Wu Y."/>
            <person name="Wyman D."/>
            <person name="Yadav S."/>
            <person name="Yang S."/>
            <person name="Yang X."/>
            <person name="Yeager S."/>
            <person name="Yee E."/>
            <person name="Young G."/>
            <person name="Zainoun J."/>
            <person name="Zembeck L."/>
            <person name="Zimmer A."/>
            <person name="Zody M."/>
            <person name="Lander E."/>
        </authorList>
    </citation>
    <scope>NUCLEOTIDE SEQUENCE [LARGE SCALE GENOMIC DNA]</scope>
</reference>
<dbReference type="SMART" id="SM01137">
    <property type="entry name" value="DMAP_binding"/>
    <property type="match status" value="1"/>
</dbReference>
<protein>
    <recommendedName>
        <fullName evidence="2">DMAP1-binding domain-containing protein</fullName>
    </recommendedName>
</protein>
<feature type="domain" description="DMAP1-binding" evidence="2">
    <location>
        <begin position="12"/>
        <end position="134"/>
    </location>
</feature>
<dbReference type="Pfam" id="PF06464">
    <property type="entry name" value="DMAP_binding"/>
    <property type="match status" value="1"/>
</dbReference>
<organism evidence="3 4">
    <name type="scientific">Ciona savignyi</name>
    <name type="common">Pacific transparent sea squirt</name>
    <dbReference type="NCBI Taxonomy" id="51511"/>
    <lineage>
        <taxon>Eukaryota</taxon>
        <taxon>Metazoa</taxon>
        <taxon>Chordata</taxon>
        <taxon>Tunicata</taxon>
        <taxon>Ascidiacea</taxon>
        <taxon>Phlebobranchia</taxon>
        <taxon>Cionidae</taxon>
        <taxon>Ciona</taxon>
    </lineage>
</organism>
<dbReference type="Ensembl" id="ENSCSAVT00000015253.1">
    <property type="protein sequence ID" value="ENSCSAVP00000015079.1"/>
    <property type="gene ID" value="ENSCSAVG00000008843.1"/>
</dbReference>
<evidence type="ECO:0000313" key="3">
    <source>
        <dbReference type="Ensembl" id="ENSCSAVP00000015079.1"/>
    </source>
</evidence>
<feature type="compositionally biased region" description="Polar residues" evidence="1">
    <location>
        <begin position="79"/>
        <end position="88"/>
    </location>
</feature>
<accession>H2ZBW3</accession>
<keyword evidence="4" id="KW-1185">Reference proteome</keyword>
<evidence type="ECO:0000256" key="1">
    <source>
        <dbReference type="SAM" id="MobiDB-lite"/>
    </source>
</evidence>
<proteinExistence type="predicted"/>
<evidence type="ECO:0000259" key="2">
    <source>
        <dbReference type="PROSITE" id="PS51912"/>
    </source>
</evidence>
<dbReference type="AlphaFoldDB" id="H2ZBW3"/>
<dbReference type="Proteomes" id="UP000007875">
    <property type="component" value="Unassembled WGS sequence"/>
</dbReference>
<dbReference type="PROSITE" id="PS51912">
    <property type="entry name" value="DMAP1_BIND"/>
    <property type="match status" value="1"/>
</dbReference>
<name>H2ZBW3_CIOSA</name>
<feature type="compositionally biased region" description="Basic and acidic residues" evidence="1">
    <location>
        <begin position="107"/>
        <end position="118"/>
    </location>
</feature>
<feature type="compositionally biased region" description="Basic residues" evidence="1">
    <location>
        <begin position="90"/>
        <end position="106"/>
    </location>
</feature>
<dbReference type="HOGENOM" id="CLU_125264_0_0_1"/>
<reference evidence="3" key="2">
    <citation type="submission" date="2025-08" db="UniProtKB">
        <authorList>
            <consortium name="Ensembl"/>
        </authorList>
    </citation>
    <scope>IDENTIFICATION</scope>
</reference>
<dbReference type="GeneTree" id="ENSGT00950000182997"/>
<dbReference type="InterPro" id="IPR010506">
    <property type="entry name" value="DMAP1-bd"/>
</dbReference>